<evidence type="ECO:0000259" key="7">
    <source>
        <dbReference type="Pfam" id="PF16198"/>
    </source>
</evidence>
<evidence type="ECO:0000256" key="1">
    <source>
        <dbReference type="ARBA" id="ARBA00000385"/>
    </source>
</evidence>
<protein>
    <recommendedName>
        <fullName evidence="5">tRNA pseudouridine synthase B</fullName>
        <ecNumber evidence="5">5.4.99.25</ecNumber>
    </recommendedName>
    <alternativeName>
        <fullName evidence="5">tRNA pseudouridine(55) synthase</fullName>
        <shortName evidence="5">Psi55 synthase</shortName>
    </alternativeName>
    <alternativeName>
        <fullName evidence="5">tRNA pseudouridylate synthase</fullName>
    </alternativeName>
    <alternativeName>
        <fullName evidence="5">tRNA-uridine isomerase</fullName>
    </alternativeName>
</protein>
<dbReference type="InterPro" id="IPR002501">
    <property type="entry name" value="PsdUridine_synth_N"/>
</dbReference>
<dbReference type="NCBIfam" id="TIGR00431">
    <property type="entry name" value="TruB"/>
    <property type="match status" value="1"/>
</dbReference>
<dbReference type="EC" id="5.4.99.25" evidence="5"/>
<organism evidence="8 9">
    <name type="scientific">Aerococcus kribbianus</name>
    <dbReference type="NCBI Taxonomy" id="2999064"/>
    <lineage>
        <taxon>Bacteria</taxon>
        <taxon>Bacillati</taxon>
        <taxon>Bacillota</taxon>
        <taxon>Bacilli</taxon>
        <taxon>Lactobacillales</taxon>
        <taxon>Aerococcaceae</taxon>
        <taxon>Aerococcus</taxon>
    </lineage>
</organism>
<keyword evidence="3 5" id="KW-0819">tRNA processing</keyword>
<comment type="caution">
    <text evidence="8">The sequence shown here is derived from an EMBL/GenBank/DDBJ whole genome shotgun (WGS) entry which is preliminary data.</text>
</comment>
<sequence length="303" mass="33908">MDGILPLWKEKGMTSHDCVFKLRKILGMKKIGHTGTLDPNVDGVLPICLGKGTKLVDLLMDKSKLYTGEITLGFATDTEDLDGQIIDQAPLTKEILADKIDQAMLTLQGDIEQIPPMYSAVKVNGRRLYDYARNNEEVERPVRHVRIDYFNRTSAVNFDKDSGYERFNFAVKCGKGTYIRTLATDLGRSLGLPATMTQLTRQGSSPFVSEDCLTLAQVQVAFDQGDIDKYLWSIDQALSQYPKWEVSENLVHLVENGAVLAATQFPLELRDSRAFVLMIKGQVKALYGPHPTKTGQMKPIKMF</sequence>
<comment type="similarity">
    <text evidence="2 5">Belongs to the pseudouridine synthase TruB family. Type 1 subfamily.</text>
</comment>
<dbReference type="PANTHER" id="PTHR13767">
    <property type="entry name" value="TRNA-PSEUDOURIDINE SYNTHASE"/>
    <property type="match status" value="1"/>
</dbReference>
<keyword evidence="4 5" id="KW-0413">Isomerase</keyword>
<dbReference type="GO" id="GO:0031119">
    <property type="term" value="P:tRNA pseudouridine synthesis"/>
    <property type="evidence" value="ECO:0007669"/>
    <property type="project" value="UniProtKB-UniRule"/>
</dbReference>
<evidence type="ECO:0000313" key="9">
    <source>
        <dbReference type="Proteomes" id="UP001146670"/>
    </source>
</evidence>
<dbReference type="GO" id="GO:1990481">
    <property type="term" value="P:mRNA pseudouridine synthesis"/>
    <property type="evidence" value="ECO:0007669"/>
    <property type="project" value="TreeGrafter"/>
</dbReference>
<accession>A0A9X3FNC4</accession>
<comment type="catalytic activity">
    <reaction evidence="1 5">
        <text>uridine(55) in tRNA = pseudouridine(55) in tRNA</text>
        <dbReference type="Rhea" id="RHEA:42532"/>
        <dbReference type="Rhea" id="RHEA-COMP:10101"/>
        <dbReference type="Rhea" id="RHEA-COMP:10102"/>
        <dbReference type="ChEBI" id="CHEBI:65314"/>
        <dbReference type="ChEBI" id="CHEBI:65315"/>
        <dbReference type="EC" id="5.4.99.25"/>
    </reaction>
</comment>
<dbReference type="GO" id="GO:0003723">
    <property type="term" value="F:RNA binding"/>
    <property type="evidence" value="ECO:0007669"/>
    <property type="project" value="InterPro"/>
</dbReference>
<feature type="domain" description="tRNA pseudouridylate synthase B C-terminal" evidence="7">
    <location>
        <begin position="180"/>
        <end position="238"/>
    </location>
</feature>
<feature type="domain" description="Pseudouridine synthase II N-terminal" evidence="6">
    <location>
        <begin position="23"/>
        <end position="179"/>
    </location>
</feature>
<dbReference type="EMBL" id="JAPRFR010000001">
    <property type="protein sequence ID" value="MCZ0725064.1"/>
    <property type="molecule type" value="Genomic_DNA"/>
</dbReference>
<dbReference type="InterPro" id="IPR020103">
    <property type="entry name" value="PsdUridine_synth_cat_dom_sf"/>
</dbReference>
<evidence type="ECO:0000256" key="5">
    <source>
        <dbReference type="HAMAP-Rule" id="MF_01080"/>
    </source>
</evidence>
<dbReference type="SUPFAM" id="SSF55120">
    <property type="entry name" value="Pseudouridine synthase"/>
    <property type="match status" value="1"/>
</dbReference>
<name>A0A9X3FNC4_9LACT</name>
<evidence type="ECO:0000256" key="2">
    <source>
        <dbReference type="ARBA" id="ARBA00005642"/>
    </source>
</evidence>
<feature type="active site" description="Nucleophile" evidence="5">
    <location>
        <position position="38"/>
    </location>
</feature>
<dbReference type="PANTHER" id="PTHR13767:SF2">
    <property type="entry name" value="PSEUDOURIDYLATE SYNTHASE TRUB1"/>
    <property type="match status" value="1"/>
</dbReference>
<dbReference type="Gene3D" id="3.30.2350.10">
    <property type="entry name" value="Pseudouridine synthase"/>
    <property type="match status" value="1"/>
</dbReference>
<evidence type="ECO:0000256" key="4">
    <source>
        <dbReference type="ARBA" id="ARBA00023235"/>
    </source>
</evidence>
<keyword evidence="9" id="KW-1185">Reference proteome</keyword>
<dbReference type="AlphaFoldDB" id="A0A9X3FNC4"/>
<gene>
    <name evidence="5 8" type="primary">truB</name>
    <name evidence="8" type="ORF">OW157_00605</name>
</gene>
<dbReference type="Pfam" id="PF01509">
    <property type="entry name" value="TruB_N"/>
    <property type="match status" value="1"/>
</dbReference>
<reference evidence="8" key="1">
    <citation type="submission" date="2022-12" db="EMBL/GenBank/DDBJ databases">
        <title>Description and comparative metabolic analysis of Aerococcus sp. nov., isolated from the feces of a pig.</title>
        <authorList>
            <person name="Chang Y.-H."/>
        </authorList>
    </citation>
    <scope>NUCLEOTIDE SEQUENCE</scope>
    <source>
        <strain evidence="8">YH-aer222</strain>
    </source>
</reference>
<evidence type="ECO:0000256" key="3">
    <source>
        <dbReference type="ARBA" id="ARBA00022694"/>
    </source>
</evidence>
<evidence type="ECO:0000313" key="8">
    <source>
        <dbReference type="EMBL" id="MCZ0725064.1"/>
    </source>
</evidence>
<dbReference type="InterPro" id="IPR032819">
    <property type="entry name" value="TruB_C"/>
</dbReference>
<dbReference type="Proteomes" id="UP001146670">
    <property type="component" value="Unassembled WGS sequence"/>
</dbReference>
<dbReference type="RefSeq" id="WP_268751391.1">
    <property type="nucleotide sequence ID" value="NZ_JAPRFQ010000001.1"/>
</dbReference>
<dbReference type="HAMAP" id="MF_01080">
    <property type="entry name" value="TruB_bact"/>
    <property type="match status" value="1"/>
</dbReference>
<comment type="function">
    <text evidence="5">Responsible for synthesis of pseudouridine from uracil-55 in the psi GC loop of transfer RNAs.</text>
</comment>
<dbReference type="InterPro" id="IPR014780">
    <property type="entry name" value="tRNA_psdUridine_synth_TruB"/>
</dbReference>
<proteinExistence type="inferred from homology"/>
<dbReference type="GO" id="GO:0160148">
    <property type="term" value="F:tRNA pseudouridine(55) synthase activity"/>
    <property type="evidence" value="ECO:0007669"/>
    <property type="project" value="UniProtKB-EC"/>
</dbReference>
<dbReference type="FunFam" id="3.30.2350.10:FF:000011">
    <property type="entry name" value="tRNA pseudouridine synthase B"/>
    <property type="match status" value="1"/>
</dbReference>
<evidence type="ECO:0000259" key="6">
    <source>
        <dbReference type="Pfam" id="PF01509"/>
    </source>
</evidence>
<dbReference type="Pfam" id="PF16198">
    <property type="entry name" value="TruB_C_2"/>
    <property type="match status" value="1"/>
</dbReference>
<dbReference type="CDD" id="cd02573">
    <property type="entry name" value="PseudoU_synth_EcTruB"/>
    <property type="match status" value="1"/>
</dbReference>